<dbReference type="Gene3D" id="1.10.10.60">
    <property type="entry name" value="Homeodomain-like"/>
    <property type="match status" value="1"/>
</dbReference>
<proteinExistence type="predicted"/>
<evidence type="ECO:0000256" key="2">
    <source>
        <dbReference type="PROSITE-ProRule" id="PRU00335"/>
    </source>
</evidence>
<dbReference type="EMBL" id="QGTZ01000007">
    <property type="protein sequence ID" value="PWW38686.1"/>
    <property type="molecule type" value="Genomic_DNA"/>
</dbReference>
<keyword evidence="1 2" id="KW-0238">DNA-binding</keyword>
<dbReference type="AlphaFoldDB" id="A0A855XSP0"/>
<dbReference type="SUPFAM" id="SSF46689">
    <property type="entry name" value="Homeodomain-like"/>
    <property type="match status" value="1"/>
</dbReference>
<dbReference type="PROSITE" id="PS50977">
    <property type="entry name" value="HTH_TETR_2"/>
    <property type="match status" value="1"/>
</dbReference>
<evidence type="ECO:0000256" key="1">
    <source>
        <dbReference type="ARBA" id="ARBA00023125"/>
    </source>
</evidence>
<dbReference type="GO" id="GO:0003677">
    <property type="term" value="F:DNA binding"/>
    <property type="evidence" value="ECO:0007669"/>
    <property type="project" value="UniProtKB-UniRule"/>
</dbReference>
<feature type="domain" description="HTH tetR-type" evidence="3">
    <location>
        <begin position="11"/>
        <end position="71"/>
    </location>
</feature>
<comment type="caution">
    <text evidence="4">The sequence shown here is derived from an EMBL/GenBank/DDBJ whole genome shotgun (WGS) entry which is preliminary data.</text>
</comment>
<evidence type="ECO:0000313" key="4">
    <source>
        <dbReference type="EMBL" id="PWW38686.1"/>
    </source>
</evidence>
<evidence type="ECO:0000313" key="5">
    <source>
        <dbReference type="Proteomes" id="UP000247078"/>
    </source>
</evidence>
<dbReference type="InterPro" id="IPR001647">
    <property type="entry name" value="HTH_TetR"/>
</dbReference>
<dbReference type="RefSeq" id="WP_110000100.1">
    <property type="nucleotide sequence ID" value="NZ_QGTZ01000007.1"/>
</dbReference>
<name>A0A855XSP0_9BACL</name>
<evidence type="ECO:0000259" key="3">
    <source>
        <dbReference type="PROSITE" id="PS50977"/>
    </source>
</evidence>
<dbReference type="PANTHER" id="PTHR43479">
    <property type="entry name" value="ACREF/ENVCD OPERON REPRESSOR-RELATED"/>
    <property type="match status" value="1"/>
</dbReference>
<reference evidence="4 5" key="1">
    <citation type="submission" date="2018-05" db="EMBL/GenBank/DDBJ databases">
        <title>Freshwater and sediment microbial communities from various areas in North America, analyzing microbe dynamics in response to fracking.</title>
        <authorList>
            <person name="Lamendella R."/>
        </authorList>
    </citation>
    <scope>NUCLEOTIDE SEQUENCE [LARGE SCALE GENOMIC DNA]</scope>
    <source>
        <strain evidence="4 5">DB-3</strain>
    </source>
</reference>
<dbReference type="SUPFAM" id="SSF48498">
    <property type="entry name" value="Tetracyclin repressor-like, C-terminal domain"/>
    <property type="match status" value="1"/>
</dbReference>
<dbReference type="Gene3D" id="1.10.357.10">
    <property type="entry name" value="Tetracycline Repressor, domain 2"/>
    <property type="match status" value="1"/>
</dbReference>
<dbReference type="InterPro" id="IPR050624">
    <property type="entry name" value="HTH-type_Tx_Regulator"/>
</dbReference>
<dbReference type="InterPro" id="IPR036271">
    <property type="entry name" value="Tet_transcr_reg_TetR-rel_C_sf"/>
</dbReference>
<dbReference type="InterPro" id="IPR009057">
    <property type="entry name" value="Homeodomain-like_sf"/>
</dbReference>
<accession>A0A855XSP0</accession>
<dbReference type="PANTHER" id="PTHR43479:SF11">
    <property type="entry name" value="ACREF_ENVCD OPERON REPRESSOR-RELATED"/>
    <property type="match status" value="1"/>
</dbReference>
<feature type="DNA-binding region" description="H-T-H motif" evidence="2">
    <location>
        <begin position="34"/>
        <end position="53"/>
    </location>
</feature>
<gene>
    <name evidence="4" type="ORF">DET56_10787</name>
</gene>
<dbReference type="Pfam" id="PF00440">
    <property type="entry name" value="TetR_N"/>
    <property type="match status" value="1"/>
</dbReference>
<dbReference type="PRINTS" id="PR00455">
    <property type="entry name" value="HTHTETR"/>
</dbReference>
<sequence length="213" mass="24958">MNENWHQQIKNQHRDDLIEAGKELFLKYGLLQVKIKDVCTKAELSRVTFYKHFQSMDELLLTVQMQLVEKLTDHVRHAAIPNENGREQLAAMLNAWVHFAQNHPDHIRFIQLFDINYEVYDFHPELREVYDRFTQNGKENHFLLGALTTGIADGSIQNPSPPLKLAQFIFTVMMGMLQKMVTSRSNDLYPPDDQMTEQLVNMLLHYACNEDQR</sequence>
<protein>
    <submittedName>
        <fullName evidence="4">TetR family transcriptional regulator</fullName>
    </submittedName>
</protein>
<dbReference type="Proteomes" id="UP000247078">
    <property type="component" value="Unassembled WGS sequence"/>
</dbReference>
<organism evidence="4 5">
    <name type="scientific">Paenibacillus pabuli</name>
    <dbReference type="NCBI Taxonomy" id="1472"/>
    <lineage>
        <taxon>Bacteria</taxon>
        <taxon>Bacillati</taxon>
        <taxon>Bacillota</taxon>
        <taxon>Bacilli</taxon>
        <taxon>Bacillales</taxon>
        <taxon>Paenibacillaceae</taxon>
        <taxon>Paenibacillus</taxon>
    </lineage>
</organism>